<proteinExistence type="inferred from homology"/>
<feature type="transmembrane region" description="Helical" evidence="9">
    <location>
        <begin position="318"/>
        <end position="338"/>
    </location>
</feature>
<feature type="transmembrane region" description="Helical" evidence="9">
    <location>
        <begin position="729"/>
        <end position="752"/>
    </location>
</feature>
<evidence type="ECO:0000256" key="7">
    <source>
        <dbReference type="ARBA" id="ARBA00023180"/>
    </source>
</evidence>
<comment type="caution">
    <text evidence="11">The sequence shown here is derived from an EMBL/GenBank/DDBJ whole genome shotgun (WGS) entry which is preliminary data.</text>
</comment>
<comment type="similarity">
    <text evidence="2">Belongs to the patched family.</text>
</comment>
<dbReference type="AlphaFoldDB" id="A0A2A2LXE6"/>
<sequence length="816" mass="92431">MSAGVIRFKEVNNVRDHFSASTSPSRYEYRVAREFFQDLGSPFHVVVALEAQDNGNLLRPDYIEKALEVEDFLQYKLKIEHEGRSWAYSDFCGTQCETSDAVNIFLTMFKNQMSKAEKHVKLTYPSMDIFGHRVYLANNIFLVDLNNKSSEINGAGLIAINFHATYANDTQWEMMKKWEKAVYDYSESSKNNLIRVYCTSEGLVSEEVRRTGLLAMPLMSICFVIIMSFTILTTLKKDPVKSKPMEAVLGVICPIMSLCASFGNLFWLGFEFLPIITVVPFLIISIGVDDVFIFIHAWHRTKPSLDVKERMAETLADAGPSISITSLTNLLSFGIGIFTPTPAIYTFCMFFSVAVIYDYLYQIYFFSAVLVLGGKREAANKNAYLCCVTMPKKDQNVKVKETEFEKFVNRSLQRVLDVWVDIIMSVYIIMIAYWAVMAHGVMHIKVGLSSEKLFLDDSPLLPLVRLQTNVIFKEGGQVAVFVNNPGDLRRPEAVPEIMKILHRFETSDKMVGPASTHMWLLPYLPYVGEQEHGSIDFKYRYLPEFFELLEYRRWSHFVNLGRHDDCLAERPSCLKKFVFTTGFHNAVSWTERLNVLELWRNIALDYTHLNLTIYEDFSMYSDQLLIIVPVTQSTVLCALLCMILVLILFTPSPITVITSTCAILSINLGVFGSLVFCNIDLDPISMTTLLMAIGFSVDFVAHITWHYYKGEFSSKRARIRHALASIAWPMFQAGTSTMISILVLALIHAYMVQVFVKVVILVIGLGMIHGLFVLPIVFAALPFNKPPMSALEKSGPLPLTPKSTRSSIAAPHTISR</sequence>
<dbReference type="STRING" id="2018661.A0A2A2LXE6"/>
<dbReference type="GO" id="GO:0006897">
    <property type="term" value="P:endocytosis"/>
    <property type="evidence" value="ECO:0007669"/>
    <property type="project" value="TreeGrafter"/>
</dbReference>
<dbReference type="SUPFAM" id="SSF82866">
    <property type="entry name" value="Multidrug efflux transporter AcrB transmembrane domain"/>
    <property type="match status" value="2"/>
</dbReference>
<evidence type="ECO:0000256" key="5">
    <source>
        <dbReference type="ARBA" id="ARBA00022989"/>
    </source>
</evidence>
<feature type="transmembrane region" description="Helical" evidence="9">
    <location>
        <begin position="344"/>
        <end position="372"/>
    </location>
</feature>
<evidence type="ECO:0000256" key="1">
    <source>
        <dbReference type="ARBA" id="ARBA00004651"/>
    </source>
</evidence>
<keyword evidence="3" id="KW-1003">Cell membrane</keyword>
<dbReference type="PANTHER" id="PTHR10796">
    <property type="entry name" value="PATCHED-RELATED"/>
    <property type="match status" value="1"/>
</dbReference>
<feature type="transmembrane region" description="Helical" evidence="9">
    <location>
        <begin position="688"/>
        <end position="708"/>
    </location>
</feature>
<feature type="transmembrane region" description="Helical" evidence="9">
    <location>
        <begin position="624"/>
        <end position="649"/>
    </location>
</feature>
<dbReference type="GO" id="GO:0005886">
    <property type="term" value="C:plasma membrane"/>
    <property type="evidence" value="ECO:0007669"/>
    <property type="project" value="UniProtKB-SubCell"/>
</dbReference>
<keyword evidence="6 9" id="KW-0472">Membrane</keyword>
<dbReference type="OrthoDB" id="6510177at2759"/>
<dbReference type="Gene3D" id="1.20.1640.10">
    <property type="entry name" value="Multidrug efflux transporter AcrB transmembrane domain"/>
    <property type="match status" value="2"/>
</dbReference>
<feature type="transmembrane region" description="Helical" evidence="9">
    <location>
        <begin position="656"/>
        <end position="676"/>
    </location>
</feature>
<feature type="region of interest" description="Disordered" evidence="8">
    <location>
        <begin position="794"/>
        <end position="816"/>
    </location>
</feature>
<reference evidence="11 12" key="1">
    <citation type="journal article" date="2017" name="Curr. Biol.">
        <title>Genome architecture and evolution of a unichromosomal asexual nematode.</title>
        <authorList>
            <person name="Fradin H."/>
            <person name="Zegar C."/>
            <person name="Gutwein M."/>
            <person name="Lucas J."/>
            <person name="Kovtun M."/>
            <person name="Corcoran D."/>
            <person name="Baugh L.R."/>
            <person name="Kiontke K."/>
            <person name="Gunsalus K."/>
            <person name="Fitch D.H."/>
            <person name="Piano F."/>
        </authorList>
    </citation>
    <scope>NUCLEOTIDE SEQUENCE [LARGE SCALE GENOMIC DNA]</scope>
    <source>
        <strain evidence="11">PF1309</strain>
    </source>
</reference>
<keyword evidence="7" id="KW-0325">Glycoprotein</keyword>
<feature type="transmembrane region" description="Helical" evidence="9">
    <location>
        <begin position="758"/>
        <end position="783"/>
    </location>
</feature>
<comment type="subcellular location">
    <subcellularLocation>
        <location evidence="1">Cell membrane</location>
        <topology evidence="1">Multi-pass membrane protein</topology>
    </subcellularLocation>
</comment>
<feature type="transmembrane region" description="Helical" evidence="9">
    <location>
        <begin position="416"/>
        <end position="436"/>
    </location>
</feature>
<accession>A0A2A2LXE6</accession>
<dbReference type="InterPro" id="IPR003392">
    <property type="entry name" value="PTHD_SSD"/>
</dbReference>
<evidence type="ECO:0000313" key="12">
    <source>
        <dbReference type="Proteomes" id="UP000218231"/>
    </source>
</evidence>
<protein>
    <recommendedName>
        <fullName evidence="10">SSD domain-containing protein</fullName>
    </recommendedName>
</protein>
<feature type="domain" description="SSD" evidence="10">
    <location>
        <begin position="215"/>
        <end position="372"/>
    </location>
</feature>
<dbReference type="Pfam" id="PF02460">
    <property type="entry name" value="Patched"/>
    <property type="match status" value="1"/>
</dbReference>
<dbReference type="EMBL" id="LIAE01006346">
    <property type="protein sequence ID" value="PAV90902.1"/>
    <property type="molecule type" value="Genomic_DNA"/>
</dbReference>
<dbReference type="GO" id="GO:0018996">
    <property type="term" value="P:molting cycle, collagen and cuticulin-based cuticle"/>
    <property type="evidence" value="ECO:0007669"/>
    <property type="project" value="TreeGrafter"/>
</dbReference>
<gene>
    <name evidence="11" type="ORF">WR25_24206</name>
</gene>
<dbReference type="PROSITE" id="PS50156">
    <property type="entry name" value="SSD"/>
    <property type="match status" value="1"/>
</dbReference>
<organism evidence="11 12">
    <name type="scientific">Diploscapter pachys</name>
    <dbReference type="NCBI Taxonomy" id="2018661"/>
    <lineage>
        <taxon>Eukaryota</taxon>
        <taxon>Metazoa</taxon>
        <taxon>Ecdysozoa</taxon>
        <taxon>Nematoda</taxon>
        <taxon>Chromadorea</taxon>
        <taxon>Rhabditida</taxon>
        <taxon>Rhabditina</taxon>
        <taxon>Rhabditomorpha</taxon>
        <taxon>Rhabditoidea</taxon>
        <taxon>Rhabditidae</taxon>
        <taxon>Diploscapter</taxon>
    </lineage>
</organism>
<dbReference type="GO" id="GO:0030659">
    <property type="term" value="C:cytoplasmic vesicle membrane"/>
    <property type="evidence" value="ECO:0007669"/>
    <property type="project" value="TreeGrafter"/>
</dbReference>
<dbReference type="InterPro" id="IPR051697">
    <property type="entry name" value="Patched_domain-protein"/>
</dbReference>
<evidence type="ECO:0000256" key="6">
    <source>
        <dbReference type="ARBA" id="ARBA00023136"/>
    </source>
</evidence>
<dbReference type="InterPro" id="IPR000731">
    <property type="entry name" value="SSD"/>
</dbReference>
<evidence type="ECO:0000256" key="8">
    <source>
        <dbReference type="SAM" id="MobiDB-lite"/>
    </source>
</evidence>
<evidence type="ECO:0000256" key="4">
    <source>
        <dbReference type="ARBA" id="ARBA00022692"/>
    </source>
</evidence>
<keyword evidence="12" id="KW-1185">Reference proteome</keyword>
<evidence type="ECO:0000259" key="10">
    <source>
        <dbReference type="PROSITE" id="PS50156"/>
    </source>
</evidence>
<feature type="transmembrane region" description="Helical" evidence="9">
    <location>
        <begin position="247"/>
        <end position="267"/>
    </location>
</feature>
<feature type="transmembrane region" description="Helical" evidence="9">
    <location>
        <begin position="273"/>
        <end position="298"/>
    </location>
</feature>
<evidence type="ECO:0000256" key="3">
    <source>
        <dbReference type="ARBA" id="ARBA00022475"/>
    </source>
</evidence>
<evidence type="ECO:0000256" key="2">
    <source>
        <dbReference type="ARBA" id="ARBA00005585"/>
    </source>
</evidence>
<keyword evidence="5 9" id="KW-1133">Transmembrane helix</keyword>
<keyword evidence="4 9" id="KW-0812">Transmembrane</keyword>
<dbReference type="Proteomes" id="UP000218231">
    <property type="component" value="Unassembled WGS sequence"/>
</dbReference>
<evidence type="ECO:0000313" key="11">
    <source>
        <dbReference type="EMBL" id="PAV90902.1"/>
    </source>
</evidence>
<name>A0A2A2LXE6_9BILA</name>
<evidence type="ECO:0000256" key="9">
    <source>
        <dbReference type="SAM" id="Phobius"/>
    </source>
</evidence>
<dbReference type="PANTHER" id="PTHR10796:SF112">
    <property type="entry name" value="PATCHED-RELATED PROTEIN 18"/>
    <property type="match status" value="1"/>
</dbReference>
<dbReference type="FunFam" id="1.20.1640.10:FF:000013">
    <property type="entry name" value="PaTched Related family"/>
    <property type="match status" value="1"/>
</dbReference>
<feature type="transmembrane region" description="Helical" evidence="9">
    <location>
        <begin position="213"/>
        <end position="235"/>
    </location>
</feature>